<comment type="caution">
    <text evidence="3">The sequence shown here is derived from an EMBL/GenBank/DDBJ whole genome shotgun (WGS) entry which is preliminary data.</text>
</comment>
<sequence>MGLALEYYLGQVEIEAARLAEVARLGGAAAVPSCPGWTVETVVRHVAQVYLHKVEILRRGELPDPWPPAELEARDAAELYAEAVTAIVEALTAAGPDRPVWTFSPADRTSGFWFRRMAMETVVHRVDAELAHDVLTPLDTELALDGIDELLYPNLAGPWWEEGDTGYPVDATVRITAGGRWWTVRLDATSVAVGQGAEGDAAAEVFGEPSAVYLWLWGRLGDDAVQFAGDAEVLRGFRGRLAESTQ</sequence>
<dbReference type="RefSeq" id="WP_171677160.1">
    <property type="nucleotide sequence ID" value="NZ_BAAAGT010000005.1"/>
</dbReference>
<dbReference type="EMBL" id="JABJRC010000007">
    <property type="protein sequence ID" value="NOL43920.1"/>
    <property type="molecule type" value="Genomic_DNA"/>
</dbReference>
<dbReference type="NCBIfam" id="TIGR03083">
    <property type="entry name" value="maleylpyruvate isomerase family mycothiol-dependent enzyme"/>
    <property type="match status" value="1"/>
</dbReference>
<evidence type="ECO:0000313" key="5">
    <source>
        <dbReference type="Proteomes" id="UP000553957"/>
    </source>
</evidence>
<evidence type="ECO:0000313" key="3">
    <source>
        <dbReference type="EMBL" id="NOL43920.1"/>
    </source>
</evidence>
<keyword evidence="3" id="KW-0413">Isomerase</keyword>
<organism evidence="3 4">
    <name type="scientific">Kribbella sandramycini</name>
    <dbReference type="NCBI Taxonomy" id="60450"/>
    <lineage>
        <taxon>Bacteria</taxon>
        <taxon>Bacillati</taxon>
        <taxon>Actinomycetota</taxon>
        <taxon>Actinomycetes</taxon>
        <taxon>Propionibacteriales</taxon>
        <taxon>Kribbellaceae</taxon>
        <taxon>Kribbella</taxon>
    </lineage>
</organism>
<dbReference type="EMBL" id="JACHKF010000001">
    <property type="protein sequence ID" value="MBB6570780.1"/>
    <property type="molecule type" value="Genomic_DNA"/>
</dbReference>
<dbReference type="InterPro" id="IPR017517">
    <property type="entry name" value="Maleyloyr_isom"/>
</dbReference>
<keyword evidence="4" id="KW-1185">Reference proteome</keyword>
<keyword evidence="3" id="KW-0670">Pyruvate</keyword>
<evidence type="ECO:0000259" key="1">
    <source>
        <dbReference type="Pfam" id="PF11716"/>
    </source>
</evidence>
<gene>
    <name evidence="2" type="ORF">HNR71_006417</name>
    <name evidence="3" type="ORF">HPO96_27090</name>
</gene>
<proteinExistence type="predicted"/>
<dbReference type="AlphaFoldDB" id="A0A7Y4L3W7"/>
<dbReference type="PANTHER" id="PTHR40758">
    <property type="entry name" value="CONSERVED PROTEIN"/>
    <property type="match status" value="1"/>
</dbReference>
<dbReference type="GO" id="GO:0046872">
    <property type="term" value="F:metal ion binding"/>
    <property type="evidence" value="ECO:0007669"/>
    <property type="project" value="InterPro"/>
</dbReference>
<dbReference type="Pfam" id="PF11716">
    <property type="entry name" value="MDMPI_N"/>
    <property type="match status" value="1"/>
</dbReference>
<dbReference type="Proteomes" id="UP000534306">
    <property type="component" value="Unassembled WGS sequence"/>
</dbReference>
<dbReference type="GO" id="GO:0005886">
    <property type="term" value="C:plasma membrane"/>
    <property type="evidence" value="ECO:0007669"/>
    <property type="project" value="TreeGrafter"/>
</dbReference>
<evidence type="ECO:0000313" key="4">
    <source>
        <dbReference type="Proteomes" id="UP000534306"/>
    </source>
</evidence>
<dbReference type="GO" id="GO:0016853">
    <property type="term" value="F:isomerase activity"/>
    <property type="evidence" value="ECO:0007669"/>
    <property type="project" value="UniProtKB-KW"/>
</dbReference>
<feature type="domain" description="Mycothiol-dependent maleylpyruvate isomerase metal-binding" evidence="1">
    <location>
        <begin position="17"/>
        <end position="128"/>
    </location>
</feature>
<dbReference type="InterPro" id="IPR034660">
    <property type="entry name" value="DinB/YfiT-like"/>
</dbReference>
<evidence type="ECO:0000313" key="2">
    <source>
        <dbReference type="EMBL" id="MBB6570780.1"/>
    </source>
</evidence>
<dbReference type="PANTHER" id="PTHR40758:SF1">
    <property type="entry name" value="CONSERVED PROTEIN"/>
    <property type="match status" value="1"/>
</dbReference>
<dbReference type="Proteomes" id="UP000553957">
    <property type="component" value="Unassembled WGS sequence"/>
</dbReference>
<accession>A0A7Y4L3W7</accession>
<protein>
    <submittedName>
        <fullName evidence="3">Maleylpyruvate isomerase family mycothiol-dependent enzyme</fullName>
    </submittedName>
</protein>
<name>A0A7Y4L3W7_9ACTN</name>
<reference evidence="2 5" key="2">
    <citation type="submission" date="2020-08" db="EMBL/GenBank/DDBJ databases">
        <title>Sequencing the genomes of 1000 actinobacteria strains.</title>
        <authorList>
            <person name="Klenk H.-P."/>
        </authorList>
    </citation>
    <scope>NUCLEOTIDE SEQUENCE [LARGE SCALE GENOMIC DNA]</scope>
    <source>
        <strain evidence="2 5">DSM 15626</strain>
    </source>
</reference>
<reference evidence="3 4" key="1">
    <citation type="submission" date="2020-05" db="EMBL/GenBank/DDBJ databases">
        <title>Genome sequence of Kribbella sandramycini ATCC 39419.</title>
        <authorList>
            <person name="Maclea K.S."/>
            <person name="Fair J.L."/>
        </authorList>
    </citation>
    <scope>NUCLEOTIDE SEQUENCE [LARGE SCALE GENOMIC DNA]</scope>
    <source>
        <strain evidence="3 4">ATCC 39419</strain>
    </source>
</reference>
<dbReference type="SUPFAM" id="SSF109854">
    <property type="entry name" value="DinB/YfiT-like putative metalloenzymes"/>
    <property type="match status" value="1"/>
</dbReference>
<dbReference type="InterPro" id="IPR024344">
    <property type="entry name" value="MDMPI_metal-binding"/>
</dbReference>